<feature type="region of interest" description="Disordered" evidence="2">
    <location>
        <begin position="104"/>
        <end position="137"/>
    </location>
</feature>
<feature type="coiled-coil region" evidence="1">
    <location>
        <begin position="34"/>
        <end position="61"/>
    </location>
</feature>
<evidence type="ECO:0000256" key="1">
    <source>
        <dbReference type="SAM" id="Coils"/>
    </source>
</evidence>
<organism evidence="3 4">
    <name type="scientific">Thiobacter aerophilum</name>
    <dbReference type="NCBI Taxonomy" id="3121275"/>
    <lineage>
        <taxon>Bacteria</taxon>
        <taxon>Pseudomonadati</taxon>
        <taxon>Pseudomonadota</taxon>
        <taxon>Betaproteobacteria</taxon>
        <taxon>Burkholderiales</taxon>
        <taxon>Thiobacteraceae</taxon>
        <taxon>Thiobacter</taxon>
    </lineage>
</organism>
<accession>A0ABV0EH12</accession>
<sequence>MIEKLILIFALFGSAFLGVRAVMEALARIKGKPAHGQNADLQALAAELASVREEVSSLRAELAARSASPVTAVQPDGPEALRKENESWQSYDVPTFIRRGIPMPKLEPAAKPKARKRRKKSDVSATPATSAAFEIVA</sequence>
<dbReference type="EMBL" id="JBAJEX010000014">
    <property type="protein sequence ID" value="MEO1767957.1"/>
    <property type="molecule type" value="Genomic_DNA"/>
</dbReference>
<proteinExistence type="predicted"/>
<reference evidence="3 4" key="1">
    <citation type="submission" date="2024-02" db="EMBL/GenBank/DDBJ databases">
        <title>New thermophilic sulfur-oxidizing bacteria from a hot springs of the Uzon caldera (Kamchatka, Russia).</title>
        <authorList>
            <person name="Dukat A.M."/>
            <person name="Elcheninov A.G."/>
            <person name="Frolov E.N."/>
        </authorList>
    </citation>
    <scope>NUCLEOTIDE SEQUENCE [LARGE SCALE GENOMIC DNA]</scope>
    <source>
        <strain evidence="3 4">AK1</strain>
    </source>
</reference>
<feature type="region of interest" description="Disordered" evidence="2">
    <location>
        <begin position="67"/>
        <end position="86"/>
    </location>
</feature>
<gene>
    <name evidence="3" type="ORF">V6E02_12125</name>
</gene>
<comment type="caution">
    <text evidence="3">The sequence shown here is derived from an EMBL/GenBank/DDBJ whole genome shotgun (WGS) entry which is preliminary data.</text>
</comment>
<keyword evidence="1" id="KW-0175">Coiled coil</keyword>
<evidence type="ECO:0008006" key="5">
    <source>
        <dbReference type="Google" id="ProtNLM"/>
    </source>
</evidence>
<evidence type="ECO:0000256" key="2">
    <source>
        <dbReference type="SAM" id="MobiDB-lite"/>
    </source>
</evidence>
<protein>
    <recommendedName>
        <fullName evidence="5">DUF2339 domain-containing protein</fullName>
    </recommendedName>
</protein>
<evidence type="ECO:0000313" key="3">
    <source>
        <dbReference type="EMBL" id="MEO1767957.1"/>
    </source>
</evidence>
<dbReference type="Proteomes" id="UP001482231">
    <property type="component" value="Unassembled WGS sequence"/>
</dbReference>
<evidence type="ECO:0000313" key="4">
    <source>
        <dbReference type="Proteomes" id="UP001482231"/>
    </source>
</evidence>
<keyword evidence="4" id="KW-1185">Reference proteome</keyword>
<name>A0ABV0EH12_9BURK</name>
<dbReference type="RefSeq" id="WP_347309069.1">
    <property type="nucleotide sequence ID" value="NZ_JBAJEX010000014.1"/>
</dbReference>